<dbReference type="Gene3D" id="1.20.120.450">
    <property type="entry name" value="dinb family like domain"/>
    <property type="match status" value="1"/>
</dbReference>
<organism evidence="2 3">
    <name type="scientific">Pontibacillus salicampi</name>
    <dbReference type="NCBI Taxonomy" id="1449801"/>
    <lineage>
        <taxon>Bacteria</taxon>
        <taxon>Bacillati</taxon>
        <taxon>Bacillota</taxon>
        <taxon>Bacilli</taxon>
        <taxon>Bacillales</taxon>
        <taxon>Bacillaceae</taxon>
        <taxon>Pontibacillus</taxon>
    </lineage>
</organism>
<dbReference type="Proteomes" id="UP001589836">
    <property type="component" value="Unassembled WGS sequence"/>
</dbReference>
<dbReference type="EMBL" id="JBHLTP010000011">
    <property type="protein sequence ID" value="MFC0524616.1"/>
    <property type="molecule type" value="Genomic_DNA"/>
</dbReference>
<gene>
    <name evidence="2" type="ORF">ACFFGV_13650</name>
</gene>
<evidence type="ECO:0000259" key="1">
    <source>
        <dbReference type="Pfam" id="PF12867"/>
    </source>
</evidence>
<evidence type="ECO:0000313" key="2">
    <source>
        <dbReference type="EMBL" id="MFC0524616.1"/>
    </source>
</evidence>
<accession>A0ABV6LQC7</accession>
<evidence type="ECO:0000313" key="3">
    <source>
        <dbReference type="Proteomes" id="UP001589836"/>
    </source>
</evidence>
<proteinExistence type="predicted"/>
<protein>
    <submittedName>
        <fullName evidence="2">DinB family protein</fullName>
    </submittedName>
</protein>
<dbReference type="Pfam" id="PF12867">
    <property type="entry name" value="DinB_2"/>
    <property type="match status" value="1"/>
</dbReference>
<comment type="caution">
    <text evidence="2">The sequence shown here is derived from an EMBL/GenBank/DDBJ whole genome shotgun (WGS) entry which is preliminary data.</text>
</comment>
<keyword evidence="3" id="KW-1185">Reference proteome</keyword>
<sequence length="170" mass="20229">MTRKDETMYGLEEKRKQILQFVDSISDETATRKPAEDRWSVLELLEHLYLMEKLVNNQIMHTLEHGYEKDTEEKPIHLTTNRTSKVDAPERVRPQGQFTSIEQAKDALEHSREETLFLIHNKGVELLQSRAFPHPSFGEMNLEQWIEFIGWHELRHLEQMQEVVEQVSRY</sequence>
<dbReference type="InterPro" id="IPR034660">
    <property type="entry name" value="DinB/YfiT-like"/>
</dbReference>
<reference evidence="2 3" key="1">
    <citation type="submission" date="2024-09" db="EMBL/GenBank/DDBJ databases">
        <authorList>
            <person name="Sun Q."/>
            <person name="Mori K."/>
        </authorList>
    </citation>
    <scope>NUCLEOTIDE SEQUENCE [LARGE SCALE GENOMIC DNA]</scope>
    <source>
        <strain evidence="2 3">NCAIM B.02529</strain>
    </source>
</reference>
<dbReference type="InterPro" id="IPR024775">
    <property type="entry name" value="DinB-like"/>
</dbReference>
<feature type="domain" description="DinB-like" evidence="1">
    <location>
        <begin position="11"/>
        <end position="160"/>
    </location>
</feature>
<name>A0ABV6LQC7_9BACI</name>
<dbReference type="SUPFAM" id="SSF109854">
    <property type="entry name" value="DinB/YfiT-like putative metalloenzymes"/>
    <property type="match status" value="1"/>
</dbReference>